<accession>A0A382GP88</accession>
<evidence type="ECO:0000256" key="1">
    <source>
        <dbReference type="ARBA" id="ARBA00005417"/>
    </source>
</evidence>
<reference evidence="4" key="1">
    <citation type="submission" date="2018-05" db="EMBL/GenBank/DDBJ databases">
        <authorList>
            <person name="Lanie J.A."/>
            <person name="Ng W.-L."/>
            <person name="Kazmierczak K.M."/>
            <person name="Andrzejewski T.M."/>
            <person name="Davidsen T.M."/>
            <person name="Wayne K.J."/>
            <person name="Tettelin H."/>
            <person name="Glass J.I."/>
            <person name="Rusch D."/>
            <person name="Podicherti R."/>
            <person name="Tsui H.-C.T."/>
            <person name="Winkler M.E."/>
        </authorList>
    </citation>
    <scope>NUCLEOTIDE SEQUENCE</scope>
</reference>
<dbReference type="PANTHER" id="PTHR43820">
    <property type="entry name" value="HIGH-AFFINITY BRANCHED-CHAIN AMINO ACID TRANSPORT ATP-BINDING PROTEIN LIVF"/>
    <property type="match status" value="1"/>
</dbReference>
<dbReference type="AlphaFoldDB" id="A0A382GP88"/>
<name>A0A382GP88_9ZZZZ</name>
<keyword evidence="3" id="KW-0029">Amino-acid transport</keyword>
<organism evidence="4">
    <name type="scientific">marine metagenome</name>
    <dbReference type="NCBI Taxonomy" id="408172"/>
    <lineage>
        <taxon>unclassified sequences</taxon>
        <taxon>metagenomes</taxon>
        <taxon>ecological metagenomes</taxon>
    </lineage>
</organism>
<dbReference type="GO" id="GO:0015807">
    <property type="term" value="P:L-amino acid transport"/>
    <property type="evidence" value="ECO:0007669"/>
    <property type="project" value="TreeGrafter"/>
</dbReference>
<evidence type="ECO:0000256" key="2">
    <source>
        <dbReference type="ARBA" id="ARBA00022448"/>
    </source>
</evidence>
<keyword evidence="2" id="KW-0813">Transport</keyword>
<proteinExistence type="inferred from homology"/>
<dbReference type="EMBL" id="UINC01056423">
    <property type="protein sequence ID" value="SVB76437.1"/>
    <property type="molecule type" value="Genomic_DNA"/>
</dbReference>
<evidence type="ECO:0000256" key="3">
    <source>
        <dbReference type="ARBA" id="ARBA00022970"/>
    </source>
</evidence>
<dbReference type="PANTHER" id="PTHR43820:SF4">
    <property type="entry name" value="HIGH-AFFINITY BRANCHED-CHAIN AMINO ACID TRANSPORT ATP-BINDING PROTEIN LIVF"/>
    <property type="match status" value="1"/>
</dbReference>
<dbReference type="InterPro" id="IPR052156">
    <property type="entry name" value="BCAA_Transport_ATP-bd_LivF"/>
</dbReference>
<dbReference type="GO" id="GO:0015658">
    <property type="term" value="F:branched-chain amino acid transmembrane transporter activity"/>
    <property type="evidence" value="ECO:0007669"/>
    <property type="project" value="TreeGrafter"/>
</dbReference>
<protein>
    <recommendedName>
        <fullName evidence="5">ABC transporter domain-containing protein</fullName>
    </recommendedName>
</protein>
<dbReference type="SUPFAM" id="SSF52540">
    <property type="entry name" value="P-loop containing nucleoside triphosphate hydrolases"/>
    <property type="match status" value="1"/>
</dbReference>
<gene>
    <name evidence="4" type="ORF">METZ01_LOCUS229291</name>
</gene>
<evidence type="ECO:0000313" key="4">
    <source>
        <dbReference type="EMBL" id="SVB76437.1"/>
    </source>
</evidence>
<sequence length="37" mass="3804">MLTLKNVHAGYGDFQALFDVSLDVNAGEAVAVIGPNG</sequence>
<dbReference type="Gene3D" id="3.40.50.300">
    <property type="entry name" value="P-loop containing nucleotide triphosphate hydrolases"/>
    <property type="match status" value="1"/>
</dbReference>
<evidence type="ECO:0008006" key="5">
    <source>
        <dbReference type="Google" id="ProtNLM"/>
    </source>
</evidence>
<feature type="non-terminal residue" evidence="4">
    <location>
        <position position="37"/>
    </location>
</feature>
<comment type="similarity">
    <text evidence="1">Belongs to the ABC transporter superfamily.</text>
</comment>
<dbReference type="InterPro" id="IPR027417">
    <property type="entry name" value="P-loop_NTPase"/>
</dbReference>